<evidence type="ECO:0000256" key="1">
    <source>
        <dbReference type="SAM" id="MobiDB-lite"/>
    </source>
</evidence>
<sequence length="318" mass="33757">MVAAAGVVAAVAWGATAWLLGEANQAKDPAAARVEAIKTGLSIGAGTGGVFALLLAVRRQWHQELTAAATNLDAAEKRVTELYTKAADQLGSDKAPVRLAGLYALERVAQNNPDQRQTIVNVLCAYLRMPYTPRGNKPADDADQDVIKNYIERTQEREVRLTAQRLLTEHLSPGDGGVTAPVATFWADISLDLTYATLITFSLANCVVETAVFRLATFNGSADFWSATFNAMAGFQSATFNAMAGFQSATFNGSAGFRSATFNAMAGFRSATFNAMADFQSATFKQAVPREIERFTSPASQGGDVDGLDASENSTTGS</sequence>
<evidence type="ECO:0000313" key="2">
    <source>
        <dbReference type="EMBL" id="MBP2321552.1"/>
    </source>
</evidence>
<proteinExistence type="predicted"/>
<organism evidence="2 3">
    <name type="scientific">Kibdelosporangium banguiense</name>
    <dbReference type="NCBI Taxonomy" id="1365924"/>
    <lineage>
        <taxon>Bacteria</taxon>
        <taxon>Bacillati</taxon>
        <taxon>Actinomycetota</taxon>
        <taxon>Actinomycetes</taxon>
        <taxon>Pseudonocardiales</taxon>
        <taxon>Pseudonocardiaceae</taxon>
        <taxon>Kibdelosporangium</taxon>
    </lineage>
</organism>
<accession>A0ABS4TAW7</accession>
<dbReference type="Pfam" id="PF13576">
    <property type="entry name" value="Pentapeptide_3"/>
    <property type="match status" value="1"/>
</dbReference>
<dbReference type="EMBL" id="JAGINW010000001">
    <property type="protein sequence ID" value="MBP2321552.1"/>
    <property type="molecule type" value="Genomic_DNA"/>
</dbReference>
<dbReference type="RefSeq" id="WP_209636485.1">
    <property type="nucleotide sequence ID" value="NZ_JAGINW010000001.1"/>
</dbReference>
<name>A0ABS4TAW7_9PSEU</name>
<evidence type="ECO:0000313" key="3">
    <source>
        <dbReference type="Proteomes" id="UP001519332"/>
    </source>
</evidence>
<dbReference type="InterPro" id="IPR001646">
    <property type="entry name" value="5peptide_repeat"/>
</dbReference>
<comment type="caution">
    <text evidence="2">The sequence shown here is derived from an EMBL/GenBank/DDBJ whole genome shotgun (WGS) entry which is preliminary data.</text>
</comment>
<dbReference type="Proteomes" id="UP001519332">
    <property type="component" value="Unassembled WGS sequence"/>
</dbReference>
<gene>
    <name evidence="2" type="ORF">JOF56_001937</name>
</gene>
<protein>
    <recommendedName>
        <fullName evidence="4">Pentapeptide repeat-containing protein</fullName>
    </recommendedName>
</protein>
<evidence type="ECO:0008006" key="4">
    <source>
        <dbReference type="Google" id="ProtNLM"/>
    </source>
</evidence>
<keyword evidence="3" id="KW-1185">Reference proteome</keyword>
<feature type="region of interest" description="Disordered" evidence="1">
    <location>
        <begin position="295"/>
        <end position="318"/>
    </location>
</feature>
<reference evidence="2 3" key="1">
    <citation type="submission" date="2021-03" db="EMBL/GenBank/DDBJ databases">
        <title>Sequencing the genomes of 1000 actinobacteria strains.</title>
        <authorList>
            <person name="Klenk H.-P."/>
        </authorList>
    </citation>
    <scope>NUCLEOTIDE SEQUENCE [LARGE SCALE GENOMIC DNA]</scope>
    <source>
        <strain evidence="2 3">DSM 46670</strain>
    </source>
</reference>